<proteinExistence type="predicted"/>
<dbReference type="AlphaFoldDB" id="A0A915DFN0"/>
<protein>
    <submittedName>
        <fullName evidence="3">Uncharacterized protein</fullName>
    </submittedName>
</protein>
<accession>A0A915DFN0</accession>
<evidence type="ECO:0000313" key="2">
    <source>
        <dbReference type="Proteomes" id="UP000887574"/>
    </source>
</evidence>
<reference evidence="3" key="1">
    <citation type="submission" date="2022-11" db="UniProtKB">
        <authorList>
            <consortium name="WormBaseParasite"/>
        </authorList>
    </citation>
    <scope>IDENTIFICATION</scope>
</reference>
<organism evidence="2 3">
    <name type="scientific">Ditylenchus dipsaci</name>
    <dbReference type="NCBI Taxonomy" id="166011"/>
    <lineage>
        <taxon>Eukaryota</taxon>
        <taxon>Metazoa</taxon>
        <taxon>Ecdysozoa</taxon>
        <taxon>Nematoda</taxon>
        <taxon>Chromadorea</taxon>
        <taxon>Rhabditida</taxon>
        <taxon>Tylenchina</taxon>
        <taxon>Tylenchomorpha</taxon>
        <taxon>Sphaerularioidea</taxon>
        <taxon>Anguinidae</taxon>
        <taxon>Anguininae</taxon>
        <taxon>Ditylenchus</taxon>
    </lineage>
</organism>
<dbReference type="Proteomes" id="UP000887574">
    <property type="component" value="Unplaced"/>
</dbReference>
<keyword evidence="2" id="KW-1185">Reference proteome</keyword>
<evidence type="ECO:0000313" key="3">
    <source>
        <dbReference type="WBParaSite" id="jg19411"/>
    </source>
</evidence>
<name>A0A915DFN0_9BILA</name>
<feature type="region of interest" description="Disordered" evidence="1">
    <location>
        <begin position="1"/>
        <end position="27"/>
    </location>
</feature>
<sequence length="211" mass="24287">MEMDEDQEEEEDDVNEETGNKVEAEPLWIADEEQESEVVEQQSVFTFNNHIKCSVHMLQLVLKDAFESDFEMTDLKEKKSNLPDIVNELKRSLRNRFNYVLCSGNNAKDPLYIAATTLNPSLAHFVMDEDKKKLSDAIRAMRKSYRENVDESTTEATTKKPGFIASDPFGFGSIQVKVNLKVLLCQLQLQSPRFHDKYEQVPCQPTNNFLE</sequence>
<dbReference type="WBParaSite" id="jg19411">
    <property type="protein sequence ID" value="jg19411"/>
    <property type="gene ID" value="jg19411"/>
</dbReference>
<evidence type="ECO:0000256" key="1">
    <source>
        <dbReference type="SAM" id="MobiDB-lite"/>
    </source>
</evidence>
<feature type="compositionally biased region" description="Acidic residues" evidence="1">
    <location>
        <begin position="1"/>
        <end position="16"/>
    </location>
</feature>